<protein>
    <submittedName>
        <fullName evidence="1">Glutaredoxin-like protein DUF836</fullName>
    </submittedName>
</protein>
<dbReference type="RefSeq" id="WP_208321301.1">
    <property type="nucleotide sequence ID" value="NZ_SOQX01000002.1"/>
</dbReference>
<proteinExistence type="predicted"/>
<dbReference type="InterPro" id="IPR036249">
    <property type="entry name" value="Thioredoxin-like_sf"/>
</dbReference>
<dbReference type="Pfam" id="PF05768">
    <property type="entry name" value="Glrx-like"/>
    <property type="match status" value="1"/>
</dbReference>
<dbReference type="SUPFAM" id="SSF52833">
    <property type="entry name" value="Thioredoxin-like"/>
    <property type="match status" value="1"/>
</dbReference>
<dbReference type="AlphaFoldDB" id="A0A4R8IYH0"/>
<gene>
    <name evidence="1" type="ORF">EDC23_1371</name>
</gene>
<dbReference type="PANTHER" id="PTHR33558">
    <property type="entry name" value="GLUTAREDOXIN-LIKE PROTEIN C5ORF63 HOMOLOG"/>
    <property type="match status" value="1"/>
</dbReference>
<evidence type="ECO:0000313" key="1">
    <source>
        <dbReference type="EMBL" id="TDY02987.1"/>
    </source>
</evidence>
<sequence length="82" mass="9312">MSEPVRLTLYLRSGCHLCQAMLGQLQALQAQHDFLLDTVDIDGDPALETAYGELVPVLKHGEREICHYFLEFGKLQQYFSQA</sequence>
<dbReference type="PANTHER" id="PTHR33558:SF1">
    <property type="entry name" value="GLUTAREDOXIN-LIKE PROTEIN C5ORF63 HOMOLOG"/>
    <property type="match status" value="1"/>
</dbReference>
<dbReference type="Proteomes" id="UP000294914">
    <property type="component" value="Unassembled WGS sequence"/>
</dbReference>
<accession>A0A4R8IYH0</accession>
<reference evidence="1 2" key="1">
    <citation type="submission" date="2019-03" db="EMBL/GenBank/DDBJ databases">
        <title>Genomic Encyclopedia of Type Strains, Phase IV (KMG-IV): sequencing the most valuable type-strain genomes for metagenomic binning, comparative biology and taxonomic classification.</title>
        <authorList>
            <person name="Goeker M."/>
        </authorList>
    </citation>
    <scope>NUCLEOTIDE SEQUENCE [LARGE SCALE GENOMIC DNA]</scope>
    <source>
        <strain evidence="1 2">DSM 16326</strain>
    </source>
</reference>
<dbReference type="EMBL" id="SOQX01000002">
    <property type="protein sequence ID" value="TDY02987.1"/>
    <property type="molecule type" value="Genomic_DNA"/>
</dbReference>
<name>A0A4R8IYH0_9GAMM</name>
<dbReference type="Gene3D" id="3.40.30.10">
    <property type="entry name" value="Glutaredoxin"/>
    <property type="match status" value="1"/>
</dbReference>
<comment type="caution">
    <text evidence="1">The sequence shown here is derived from an EMBL/GenBank/DDBJ whole genome shotgun (WGS) entry which is preliminary data.</text>
</comment>
<dbReference type="InterPro" id="IPR008554">
    <property type="entry name" value="Glutaredoxin-like"/>
</dbReference>
<keyword evidence="2" id="KW-1185">Reference proteome</keyword>
<dbReference type="InterPro" id="IPR052565">
    <property type="entry name" value="Glutaredoxin-like_YDR286C"/>
</dbReference>
<evidence type="ECO:0000313" key="2">
    <source>
        <dbReference type="Proteomes" id="UP000294914"/>
    </source>
</evidence>
<organism evidence="1 2">
    <name type="scientific">Thiohalophilus thiocyanatoxydans</name>
    <dbReference type="NCBI Taxonomy" id="381308"/>
    <lineage>
        <taxon>Bacteria</taxon>
        <taxon>Pseudomonadati</taxon>
        <taxon>Pseudomonadota</taxon>
        <taxon>Gammaproteobacteria</taxon>
        <taxon>Thiohalomonadales</taxon>
        <taxon>Thiohalophilaceae</taxon>
        <taxon>Thiohalophilus</taxon>
    </lineage>
</organism>